<evidence type="ECO:0000313" key="2">
    <source>
        <dbReference type="EMBL" id="WOB08496.1"/>
    </source>
</evidence>
<dbReference type="RefSeq" id="WP_316701265.1">
    <property type="nucleotide sequence ID" value="NZ_CP136336.1"/>
</dbReference>
<dbReference type="Gene3D" id="2.40.160.170">
    <property type="match status" value="1"/>
</dbReference>
<feature type="signal peptide" evidence="1">
    <location>
        <begin position="1"/>
        <end position="21"/>
    </location>
</feature>
<gene>
    <name evidence="2" type="ORF">RXV79_00240</name>
</gene>
<proteinExistence type="predicted"/>
<evidence type="ECO:0008006" key="4">
    <source>
        <dbReference type="Google" id="ProtNLM"/>
    </source>
</evidence>
<name>A0ABZ0CVH1_9BURK</name>
<evidence type="ECO:0000313" key="3">
    <source>
        <dbReference type="Proteomes" id="UP001303946"/>
    </source>
</evidence>
<organism evidence="2 3">
    <name type="scientific">Piscinibacter gummiphilus</name>
    <dbReference type="NCBI Taxonomy" id="946333"/>
    <lineage>
        <taxon>Bacteria</taxon>
        <taxon>Pseudomonadati</taxon>
        <taxon>Pseudomonadota</taxon>
        <taxon>Betaproteobacteria</taxon>
        <taxon>Burkholderiales</taxon>
        <taxon>Sphaerotilaceae</taxon>
        <taxon>Piscinibacter</taxon>
    </lineage>
</organism>
<keyword evidence="1" id="KW-0732">Signal</keyword>
<keyword evidence="3" id="KW-1185">Reference proteome</keyword>
<reference evidence="2 3" key="1">
    <citation type="submission" date="2023-10" db="EMBL/GenBank/DDBJ databases">
        <title>Bacteria for the degradation of biodegradable plastic PBAT(Polybutylene adipate terephthalate).</title>
        <authorList>
            <person name="Weon H.-Y."/>
            <person name="Yeon J."/>
        </authorList>
    </citation>
    <scope>NUCLEOTIDE SEQUENCE [LARGE SCALE GENOMIC DNA]</scope>
    <source>
        <strain evidence="2 3">SBD 7-3</strain>
    </source>
</reference>
<evidence type="ECO:0000256" key="1">
    <source>
        <dbReference type="SAM" id="SignalP"/>
    </source>
</evidence>
<feature type="chain" id="PRO_5047235261" description="Outer membrane protein beta-barrel domain-containing protein" evidence="1">
    <location>
        <begin position="22"/>
        <end position="215"/>
    </location>
</feature>
<sequence length="215" mass="23146">MRTPHFLAATAALCLSWTAHAGEVYTGVGTHGLMLGYAQPVAPHVTLRADYASAGKRTRQEREEGIDYDAKLTYNRIGLFADAFPFAPGGFRFTGGVTFNNMKVDMEGRGNGGTINIGGTNYTMTANDRFNVKIEFPKTTPYVGIGYGHQLSTGWGFVFDLGASIGKAKVTETHSGPNLSLASQADIDRELAEVREGAGKVKAIPLIAIGFNYRF</sequence>
<protein>
    <recommendedName>
        <fullName evidence="4">Outer membrane protein beta-barrel domain-containing protein</fullName>
    </recommendedName>
</protein>
<accession>A0ABZ0CVH1</accession>
<dbReference type="Proteomes" id="UP001303946">
    <property type="component" value="Chromosome"/>
</dbReference>
<dbReference type="EMBL" id="CP136336">
    <property type="protein sequence ID" value="WOB08496.1"/>
    <property type="molecule type" value="Genomic_DNA"/>
</dbReference>